<feature type="region of interest" description="Disordered" evidence="1">
    <location>
        <begin position="105"/>
        <end position="125"/>
    </location>
</feature>
<dbReference type="AlphaFoldDB" id="A0ABD1AJZ6"/>
<reference evidence="2 3" key="1">
    <citation type="submission" date="2024-04" db="EMBL/GenBank/DDBJ databases">
        <title>Genome assembly C_amara_ONT_v2.</title>
        <authorList>
            <person name="Yant L."/>
            <person name="Moore C."/>
            <person name="Slenker M."/>
        </authorList>
    </citation>
    <scope>NUCLEOTIDE SEQUENCE [LARGE SCALE GENOMIC DNA]</scope>
    <source>
        <tissue evidence="2">Leaf</tissue>
    </source>
</reference>
<proteinExistence type="predicted"/>
<evidence type="ECO:0000256" key="1">
    <source>
        <dbReference type="SAM" id="MobiDB-lite"/>
    </source>
</evidence>
<name>A0ABD1AJZ6_CARAN</name>
<dbReference type="Gene3D" id="1.25.40.10">
    <property type="entry name" value="Tetratricopeptide repeat domain"/>
    <property type="match status" value="1"/>
</dbReference>
<protein>
    <submittedName>
        <fullName evidence="2">Cell division cycle protein-like protein</fullName>
    </submittedName>
</protein>
<evidence type="ECO:0000313" key="3">
    <source>
        <dbReference type="Proteomes" id="UP001558713"/>
    </source>
</evidence>
<comment type="caution">
    <text evidence="2">The sequence shown here is derived from an EMBL/GenBank/DDBJ whole genome shotgun (WGS) entry which is preliminary data.</text>
</comment>
<gene>
    <name evidence="2" type="ORF">V5N11_034673</name>
</gene>
<sequence length="160" mass="18106">MTVRWRGFSMRGGREKLLVIPSSKAMISFCSPGLSPRYAGRKNNSIQQFSMALSLDPLCWEAYGELCSAAEEASSVFGNVASQCLRKTCIAQKVNFSEEEFRDHLTDSDKASKDASLWETEHAPGENQQDLTIKYLEPYIPQDTYMQKFPSQTVYLLFPQ</sequence>
<dbReference type="Proteomes" id="UP001558713">
    <property type="component" value="Unassembled WGS sequence"/>
</dbReference>
<keyword evidence="3" id="KW-1185">Reference proteome</keyword>
<accession>A0ABD1AJZ6</accession>
<dbReference type="InterPro" id="IPR011990">
    <property type="entry name" value="TPR-like_helical_dom_sf"/>
</dbReference>
<organism evidence="2 3">
    <name type="scientific">Cardamine amara subsp. amara</name>
    <dbReference type="NCBI Taxonomy" id="228776"/>
    <lineage>
        <taxon>Eukaryota</taxon>
        <taxon>Viridiplantae</taxon>
        <taxon>Streptophyta</taxon>
        <taxon>Embryophyta</taxon>
        <taxon>Tracheophyta</taxon>
        <taxon>Spermatophyta</taxon>
        <taxon>Magnoliopsida</taxon>
        <taxon>eudicotyledons</taxon>
        <taxon>Gunneridae</taxon>
        <taxon>Pentapetalae</taxon>
        <taxon>rosids</taxon>
        <taxon>malvids</taxon>
        <taxon>Brassicales</taxon>
        <taxon>Brassicaceae</taxon>
        <taxon>Cardamineae</taxon>
        <taxon>Cardamine</taxon>
    </lineage>
</organism>
<evidence type="ECO:0000313" key="2">
    <source>
        <dbReference type="EMBL" id="KAL1204419.1"/>
    </source>
</evidence>
<dbReference type="EMBL" id="JBANAX010000538">
    <property type="protein sequence ID" value="KAL1204419.1"/>
    <property type="molecule type" value="Genomic_DNA"/>
</dbReference>